<dbReference type="Proteomes" id="UP000719412">
    <property type="component" value="Unassembled WGS sequence"/>
</dbReference>
<protein>
    <submittedName>
        <fullName evidence="1">Uncharacterized protein</fullName>
    </submittedName>
</protein>
<name>A0A8J6HAG5_TENMO</name>
<reference evidence="1" key="2">
    <citation type="submission" date="2021-08" db="EMBL/GenBank/DDBJ databases">
        <authorList>
            <person name="Eriksson T."/>
        </authorList>
    </citation>
    <scope>NUCLEOTIDE SEQUENCE</scope>
    <source>
        <strain evidence="1">Stoneville</strain>
        <tissue evidence="1">Whole head</tissue>
    </source>
</reference>
<gene>
    <name evidence="1" type="ORF">GEV33_012074</name>
</gene>
<accession>A0A8J6HAG5</accession>
<evidence type="ECO:0000313" key="1">
    <source>
        <dbReference type="EMBL" id="KAH0810721.1"/>
    </source>
</evidence>
<dbReference type="AlphaFoldDB" id="A0A8J6HAG5"/>
<evidence type="ECO:0000313" key="2">
    <source>
        <dbReference type="Proteomes" id="UP000719412"/>
    </source>
</evidence>
<reference evidence="1" key="1">
    <citation type="journal article" date="2020" name="J Insects Food Feed">
        <title>The yellow mealworm (Tenebrio molitor) genome: a resource for the emerging insects as food and feed industry.</title>
        <authorList>
            <person name="Eriksson T."/>
            <person name="Andere A."/>
            <person name="Kelstrup H."/>
            <person name="Emery V."/>
            <person name="Picard C."/>
        </authorList>
    </citation>
    <scope>NUCLEOTIDE SEQUENCE</scope>
    <source>
        <strain evidence="1">Stoneville</strain>
        <tissue evidence="1">Whole head</tissue>
    </source>
</reference>
<dbReference type="EMBL" id="JABDTM020027317">
    <property type="protein sequence ID" value="KAH0810721.1"/>
    <property type="molecule type" value="Genomic_DNA"/>
</dbReference>
<keyword evidence="2" id="KW-1185">Reference proteome</keyword>
<organism evidence="1 2">
    <name type="scientific">Tenebrio molitor</name>
    <name type="common">Yellow mealworm beetle</name>
    <dbReference type="NCBI Taxonomy" id="7067"/>
    <lineage>
        <taxon>Eukaryota</taxon>
        <taxon>Metazoa</taxon>
        <taxon>Ecdysozoa</taxon>
        <taxon>Arthropoda</taxon>
        <taxon>Hexapoda</taxon>
        <taxon>Insecta</taxon>
        <taxon>Pterygota</taxon>
        <taxon>Neoptera</taxon>
        <taxon>Endopterygota</taxon>
        <taxon>Coleoptera</taxon>
        <taxon>Polyphaga</taxon>
        <taxon>Cucujiformia</taxon>
        <taxon>Tenebrionidae</taxon>
        <taxon>Tenebrio</taxon>
    </lineage>
</organism>
<proteinExistence type="predicted"/>
<comment type="caution">
    <text evidence="1">The sequence shown here is derived from an EMBL/GenBank/DDBJ whole genome shotgun (WGS) entry which is preliminary data.</text>
</comment>
<sequence length="230" mass="24796">MSGSTPLRRILGPVWKSFEIASFHCEMKLEAPSTCAGCKYGCFVHNAGDPGRAMLSCYLNMHHDTPLCLGSAREEKVQSRVRTESESPAGSVNLSGPADNLANGHSATCLYIHMRGGRTRPADFSPPPAPTRPKSITNHADNFQITSIRWIRYGNLEAIYMTATGHTSKVSSFGRAGCNVCIDDGSPPNKGPAKMAYLFGNLNFNRGVSACVASILRRSVVFSPCPGRTD</sequence>